<gene>
    <name evidence="1" type="ORF">YQE_02564</name>
</gene>
<dbReference type="AlphaFoldDB" id="N6UK41"/>
<accession>N6UK41</accession>
<evidence type="ECO:0000313" key="1">
    <source>
        <dbReference type="EMBL" id="ENN81021.1"/>
    </source>
</evidence>
<dbReference type="EMBL" id="KB740224">
    <property type="protein sequence ID" value="ENN81021.1"/>
    <property type="molecule type" value="Genomic_DNA"/>
</dbReference>
<protein>
    <submittedName>
        <fullName evidence="1">Uncharacterized protein</fullName>
    </submittedName>
</protein>
<proteinExistence type="predicted"/>
<dbReference type="HOGENOM" id="CLU_994864_0_0_1"/>
<organism evidence="1">
    <name type="scientific">Dendroctonus ponderosae</name>
    <name type="common">Mountain pine beetle</name>
    <dbReference type="NCBI Taxonomy" id="77166"/>
    <lineage>
        <taxon>Eukaryota</taxon>
        <taxon>Metazoa</taxon>
        <taxon>Ecdysozoa</taxon>
        <taxon>Arthropoda</taxon>
        <taxon>Hexapoda</taxon>
        <taxon>Insecta</taxon>
        <taxon>Pterygota</taxon>
        <taxon>Neoptera</taxon>
        <taxon>Endopterygota</taxon>
        <taxon>Coleoptera</taxon>
        <taxon>Polyphaga</taxon>
        <taxon>Cucujiformia</taxon>
        <taxon>Curculionidae</taxon>
        <taxon>Scolytinae</taxon>
        <taxon>Dendroctonus</taxon>
    </lineage>
</organism>
<name>N6UK41_DENPD</name>
<feature type="non-terminal residue" evidence="1">
    <location>
        <position position="1"/>
    </location>
</feature>
<reference evidence="1" key="1">
    <citation type="journal article" date="2013" name="Genome Biol.">
        <title>Draft genome of the mountain pine beetle, Dendroctonus ponderosae Hopkins, a major forest pest.</title>
        <authorList>
            <person name="Keeling C.I."/>
            <person name="Yuen M.M."/>
            <person name="Liao N.Y."/>
            <person name="Docking T.R."/>
            <person name="Chan S.K."/>
            <person name="Taylor G.A."/>
            <person name="Palmquist D.L."/>
            <person name="Jackman S.D."/>
            <person name="Nguyen A."/>
            <person name="Li M."/>
            <person name="Henderson H."/>
            <person name="Janes J.K."/>
            <person name="Zhao Y."/>
            <person name="Pandoh P."/>
            <person name="Moore R."/>
            <person name="Sperling F.A."/>
            <person name="Huber D.P."/>
            <person name="Birol I."/>
            <person name="Jones S.J."/>
            <person name="Bohlmann J."/>
        </authorList>
    </citation>
    <scope>NUCLEOTIDE SEQUENCE</scope>
</reference>
<sequence length="280" mass="31108">MGYYGMAENDDDDDDELVAMSWGSFMVITEGKGEATVATVKKITVAEAGDLLSDLAEDRRMSLVEGGDLKVVAGDTATRPSLAYIAHLPKKRFLTVVHVLWLRQSLSPNSPPIGRPIFSLQLLSNFKNLKNGEEMSGCGYQAGPNGAYLKSANDGLWPPTQSPQWWIGGHCQTVIARRRCDLVDFMSQRSLVFLQLLHSLLQASHVLHYLVCESNQKETGVNVFDWFIWTSIVSGRFSKTLEVRIIRSTSSFHFDSQSSGKTPCRLGSEPFDGDLKDFVR</sequence>